<comment type="caution">
    <text evidence="1">The sequence shown here is derived from an EMBL/GenBank/DDBJ whole genome shotgun (WGS) entry which is preliminary data.</text>
</comment>
<name>A0AAV4GSB3_9GAST</name>
<sequence length="78" mass="8958">MRGAKCWTDHRLLKTLEDFKYPARIISSGDKNKERNARISKASQALSRLRVRDLNQHNICQSTNLKVNNAVVTTSLLY</sequence>
<keyword evidence="2" id="KW-1185">Reference proteome</keyword>
<dbReference type="AlphaFoldDB" id="A0AAV4GSB3"/>
<evidence type="ECO:0000313" key="1">
    <source>
        <dbReference type="EMBL" id="GFR88438.1"/>
    </source>
</evidence>
<dbReference type="EMBL" id="BMAT01008565">
    <property type="protein sequence ID" value="GFR88438.1"/>
    <property type="molecule type" value="Genomic_DNA"/>
</dbReference>
<protein>
    <submittedName>
        <fullName evidence="1">Uncharacterized protein</fullName>
    </submittedName>
</protein>
<organism evidence="1 2">
    <name type="scientific">Elysia marginata</name>
    <dbReference type="NCBI Taxonomy" id="1093978"/>
    <lineage>
        <taxon>Eukaryota</taxon>
        <taxon>Metazoa</taxon>
        <taxon>Spiralia</taxon>
        <taxon>Lophotrochozoa</taxon>
        <taxon>Mollusca</taxon>
        <taxon>Gastropoda</taxon>
        <taxon>Heterobranchia</taxon>
        <taxon>Euthyneura</taxon>
        <taxon>Panpulmonata</taxon>
        <taxon>Sacoglossa</taxon>
        <taxon>Placobranchoidea</taxon>
        <taxon>Plakobranchidae</taxon>
        <taxon>Elysia</taxon>
    </lineage>
</organism>
<reference evidence="1 2" key="1">
    <citation type="journal article" date="2021" name="Elife">
        <title>Chloroplast acquisition without the gene transfer in kleptoplastic sea slugs, Plakobranchus ocellatus.</title>
        <authorList>
            <person name="Maeda T."/>
            <person name="Takahashi S."/>
            <person name="Yoshida T."/>
            <person name="Shimamura S."/>
            <person name="Takaki Y."/>
            <person name="Nagai Y."/>
            <person name="Toyoda A."/>
            <person name="Suzuki Y."/>
            <person name="Arimoto A."/>
            <person name="Ishii H."/>
            <person name="Satoh N."/>
            <person name="Nishiyama T."/>
            <person name="Hasebe M."/>
            <person name="Maruyama T."/>
            <person name="Minagawa J."/>
            <person name="Obokata J."/>
            <person name="Shigenobu S."/>
        </authorList>
    </citation>
    <scope>NUCLEOTIDE SEQUENCE [LARGE SCALE GENOMIC DNA]</scope>
</reference>
<accession>A0AAV4GSB3</accession>
<evidence type="ECO:0000313" key="2">
    <source>
        <dbReference type="Proteomes" id="UP000762676"/>
    </source>
</evidence>
<proteinExistence type="predicted"/>
<dbReference type="Proteomes" id="UP000762676">
    <property type="component" value="Unassembled WGS sequence"/>
</dbReference>
<gene>
    <name evidence="1" type="ORF">ElyMa_004252300</name>
</gene>